<protein>
    <submittedName>
        <fullName evidence="1">Uncharacterized protein</fullName>
    </submittedName>
</protein>
<dbReference type="EMBL" id="WQMT02000010">
    <property type="protein sequence ID" value="KAG9218463.1"/>
    <property type="molecule type" value="Genomic_DNA"/>
</dbReference>
<gene>
    <name evidence="1" type="ORF">CCMSSC00406_0010042</name>
</gene>
<keyword evidence="2" id="KW-1185">Reference proteome</keyword>
<sequence length="400" mass="42968">MGDVEDSVEPWQEPLEKLRKRVNNIARNTQVAQRSADIYGAELKASKKSHDARLQAVEKDLKQRRPGLYASRTIEASRRPTPSNNAISHVEDPGPSTETSNYPSPQLHRRAPLSTPITITPPIIAPSQRLSASSSIASLSDNNLESNLPSLSLSSLFDLNLSDYDVHSSTPIKTWNLYPSPPASDNVLLSPSTSDSVDLSSYLPEVSSSPCHSPTPHLDGVDLLESSPSPRIKASEGVDLSSYLPEAPPCSSLLDIEIPPHVPQKSSSSSSLGSSPESAQLGPLASDDSSESSRSSTSPESSELVPSAPPASDGSSESSGSPLPMWLSPPLLRRRSPVSEQNVGTCEDSATSDFTGPLYIVCLVSLPIIGYVILALVYVRIINPEEVRPELLELMQEYML</sequence>
<comment type="caution">
    <text evidence="1">The sequence shown here is derived from an EMBL/GenBank/DDBJ whole genome shotgun (WGS) entry which is preliminary data.</text>
</comment>
<organism evidence="1 2">
    <name type="scientific">Pleurotus cornucopiae</name>
    <name type="common">Cornucopia mushroom</name>
    <dbReference type="NCBI Taxonomy" id="5321"/>
    <lineage>
        <taxon>Eukaryota</taxon>
        <taxon>Fungi</taxon>
        <taxon>Dikarya</taxon>
        <taxon>Basidiomycota</taxon>
        <taxon>Agaricomycotina</taxon>
        <taxon>Agaricomycetes</taxon>
        <taxon>Agaricomycetidae</taxon>
        <taxon>Agaricales</taxon>
        <taxon>Pleurotineae</taxon>
        <taxon>Pleurotaceae</taxon>
        <taxon>Pleurotus</taxon>
    </lineage>
</organism>
<dbReference type="Proteomes" id="UP000824881">
    <property type="component" value="Unassembled WGS sequence"/>
</dbReference>
<proteinExistence type="predicted"/>
<name>A0ACB7ILM6_PLECO</name>
<evidence type="ECO:0000313" key="1">
    <source>
        <dbReference type="EMBL" id="KAG9218463.1"/>
    </source>
</evidence>
<reference evidence="1 2" key="1">
    <citation type="journal article" date="2021" name="Appl. Environ. Microbiol.">
        <title>Genetic linkage and physical mapping for an oyster mushroom Pleurotus cornucopiae and QTL analysis for the trait cap color.</title>
        <authorList>
            <person name="Zhang Y."/>
            <person name="Gao W."/>
            <person name="Sonnenberg A."/>
            <person name="Chen Q."/>
            <person name="Zhang J."/>
            <person name="Huang C."/>
        </authorList>
    </citation>
    <scope>NUCLEOTIDE SEQUENCE [LARGE SCALE GENOMIC DNA]</scope>
    <source>
        <strain evidence="1">CCMSSC00406</strain>
    </source>
</reference>
<accession>A0ACB7ILM6</accession>
<evidence type="ECO:0000313" key="2">
    <source>
        <dbReference type="Proteomes" id="UP000824881"/>
    </source>
</evidence>